<accession>A0A9P4IDR0</accession>
<gene>
    <name evidence="2" type="ORF">NA57DRAFT_78275</name>
</gene>
<feature type="compositionally biased region" description="Basic and acidic residues" evidence="1">
    <location>
        <begin position="166"/>
        <end position="182"/>
    </location>
</feature>
<reference evidence="2" key="1">
    <citation type="journal article" date="2020" name="Stud. Mycol.">
        <title>101 Dothideomycetes genomes: a test case for predicting lifestyles and emergence of pathogens.</title>
        <authorList>
            <person name="Haridas S."/>
            <person name="Albert R."/>
            <person name="Binder M."/>
            <person name="Bloem J."/>
            <person name="Labutti K."/>
            <person name="Salamov A."/>
            <person name="Andreopoulos B."/>
            <person name="Baker S."/>
            <person name="Barry K."/>
            <person name="Bills G."/>
            <person name="Bluhm B."/>
            <person name="Cannon C."/>
            <person name="Castanera R."/>
            <person name="Culley D."/>
            <person name="Daum C."/>
            <person name="Ezra D."/>
            <person name="Gonzalez J."/>
            <person name="Henrissat B."/>
            <person name="Kuo A."/>
            <person name="Liang C."/>
            <person name="Lipzen A."/>
            <person name="Lutzoni F."/>
            <person name="Magnuson J."/>
            <person name="Mondo S."/>
            <person name="Nolan M."/>
            <person name="Ohm R."/>
            <person name="Pangilinan J."/>
            <person name="Park H.-J."/>
            <person name="Ramirez L."/>
            <person name="Alfaro M."/>
            <person name="Sun H."/>
            <person name="Tritt A."/>
            <person name="Yoshinaga Y."/>
            <person name="Zwiers L.-H."/>
            <person name="Turgeon B."/>
            <person name="Goodwin S."/>
            <person name="Spatafora J."/>
            <person name="Crous P."/>
            <person name="Grigoriev I."/>
        </authorList>
    </citation>
    <scope>NUCLEOTIDE SEQUENCE</scope>
    <source>
        <strain evidence="2">CBS 133067</strain>
    </source>
</reference>
<organism evidence="2 3">
    <name type="scientific">Rhizodiscina lignyota</name>
    <dbReference type="NCBI Taxonomy" id="1504668"/>
    <lineage>
        <taxon>Eukaryota</taxon>
        <taxon>Fungi</taxon>
        <taxon>Dikarya</taxon>
        <taxon>Ascomycota</taxon>
        <taxon>Pezizomycotina</taxon>
        <taxon>Dothideomycetes</taxon>
        <taxon>Pleosporomycetidae</taxon>
        <taxon>Aulographales</taxon>
        <taxon>Rhizodiscinaceae</taxon>
        <taxon>Rhizodiscina</taxon>
    </lineage>
</organism>
<dbReference type="PANTHER" id="PTHR40642:SF1">
    <property type="entry name" value="YALI0F31295P"/>
    <property type="match status" value="1"/>
</dbReference>
<keyword evidence="3" id="KW-1185">Reference proteome</keyword>
<protein>
    <submittedName>
        <fullName evidence="2">Uncharacterized protein</fullName>
    </submittedName>
</protein>
<evidence type="ECO:0000256" key="1">
    <source>
        <dbReference type="SAM" id="MobiDB-lite"/>
    </source>
</evidence>
<comment type="caution">
    <text evidence="2">The sequence shown here is derived from an EMBL/GenBank/DDBJ whole genome shotgun (WGS) entry which is preliminary data.</text>
</comment>
<dbReference type="InterPro" id="IPR024526">
    <property type="entry name" value="DUF3807"/>
</dbReference>
<dbReference type="PANTHER" id="PTHR40642">
    <property type="entry name" value="YALI0F31295P"/>
    <property type="match status" value="1"/>
</dbReference>
<sequence length="221" mass="25578">MADSQGAGEFTIPTITEQHLRDFHAPNDPTLLPTRFFCTEEEIEELHEQFPHAHPPWIFTEKLNELLEFDDYGLGYYPDGKKRTLTDDQIVIFRHSEVNRILREKRRLVEGVEAPDADQTATTYPAAAKTTDAQAGAEPHGTKREFQEDEESESEEASELSEEGTIDFKDTTAKEEWEAVREAKRRRQVFKSKDKNEDFTPRRIAREQDNIKAEDIEMDYG</sequence>
<dbReference type="AlphaFoldDB" id="A0A9P4IDR0"/>
<proteinExistence type="predicted"/>
<feature type="compositionally biased region" description="Acidic residues" evidence="1">
    <location>
        <begin position="147"/>
        <end position="165"/>
    </location>
</feature>
<name>A0A9P4IDR0_9PEZI</name>
<evidence type="ECO:0000313" key="3">
    <source>
        <dbReference type="Proteomes" id="UP000799772"/>
    </source>
</evidence>
<dbReference type="Proteomes" id="UP000799772">
    <property type="component" value="Unassembled WGS sequence"/>
</dbReference>
<dbReference type="EMBL" id="ML978129">
    <property type="protein sequence ID" value="KAF2096677.1"/>
    <property type="molecule type" value="Genomic_DNA"/>
</dbReference>
<evidence type="ECO:0000313" key="2">
    <source>
        <dbReference type="EMBL" id="KAF2096677.1"/>
    </source>
</evidence>
<dbReference type="Pfam" id="PF12720">
    <property type="entry name" value="DUF3807"/>
    <property type="match status" value="1"/>
</dbReference>
<feature type="region of interest" description="Disordered" evidence="1">
    <location>
        <begin position="113"/>
        <end position="221"/>
    </location>
</feature>
<feature type="compositionally biased region" description="Basic and acidic residues" evidence="1">
    <location>
        <begin position="191"/>
        <end position="215"/>
    </location>
</feature>
<dbReference type="OrthoDB" id="5422320at2759"/>
<feature type="compositionally biased region" description="Low complexity" evidence="1">
    <location>
        <begin position="120"/>
        <end position="137"/>
    </location>
</feature>